<dbReference type="SUPFAM" id="SSF55486">
    <property type="entry name" value="Metalloproteases ('zincins'), catalytic domain"/>
    <property type="match status" value="1"/>
</dbReference>
<gene>
    <name evidence="3" type="ORF">HG263_21335</name>
</gene>
<evidence type="ECO:0000256" key="1">
    <source>
        <dbReference type="SAM" id="SignalP"/>
    </source>
</evidence>
<feature type="signal peptide" evidence="1">
    <location>
        <begin position="1"/>
        <end position="24"/>
    </location>
</feature>
<evidence type="ECO:0000313" key="4">
    <source>
        <dbReference type="Proteomes" id="UP000586305"/>
    </source>
</evidence>
<dbReference type="Proteomes" id="UP000586305">
    <property type="component" value="Unassembled WGS sequence"/>
</dbReference>
<dbReference type="GO" id="GO:0008270">
    <property type="term" value="F:zinc ion binding"/>
    <property type="evidence" value="ECO:0007669"/>
    <property type="project" value="InterPro"/>
</dbReference>
<dbReference type="Gene3D" id="1.10.390.10">
    <property type="entry name" value="Neutral Protease Domain 2"/>
    <property type="match status" value="1"/>
</dbReference>
<dbReference type="RefSeq" id="WP_171628084.1">
    <property type="nucleotide sequence ID" value="NZ_JABBPG010000015.1"/>
</dbReference>
<dbReference type="GO" id="GO:0008237">
    <property type="term" value="F:metallopeptidase activity"/>
    <property type="evidence" value="ECO:0007669"/>
    <property type="project" value="InterPro"/>
</dbReference>
<name>A0A849VH20_9GAMM</name>
<dbReference type="InterPro" id="IPR014782">
    <property type="entry name" value="Peptidase_M1_dom"/>
</dbReference>
<keyword evidence="1" id="KW-0732">Signal</keyword>
<feature type="chain" id="PRO_5032398585" description="Peptidase M1 membrane alanine aminopeptidase domain-containing protein" evidence="1">
    <location>
        <begin position="25"/>
        <end position="327"/>
    </location>
</feature>
<protein>
    <recommendedName>
        <fullName evidence="2">Peptidase M1 membrane alanine aminopeptidase domain-containing protein</fullName>
    </recommendedName>
</protein>
<dbReference type="AlphaFoldDB" id="A0A849VH20"/>
<organism evidence="3 4">
    <name type="scientific">Pseudoalteromonas caenipelagi</name>
    <dbReference type="NCBI Taxonomy" id="2726988"/>
    <lineage>
        <taxon>Bacteria</taxon>
        <taxon>Pseudomonadati</taxon>
        <taxon>Pseudomonadota</taxon>
        <taxon>Gammaproteobacteria</taxon>
        <taxon>Alteromonadales</taxon>
        <taxon>Pseudoalteromonadaceae</taxon>
        <taxon>Pseudoalteromonas</taxon>
    </lineage>
</organism>
<evidence type="ECO:0000313" key="3">
    <source>
        <dbReference type="EMBL" id="NOU53049.1"/>
    </source>
</evidence>
<keyword evidence="4" id="KW-1185">Reference proteome</keyword>
<comment type="caution">
    <text evidence="3">The sequence shown here is derived from an EMBL/GenBank/DDBJ whole genome shotgun (WGS) entry which is preliminary data.</text>
</comment>
<proteinExistence type="predicted"/>
<reference evidence="3 4" key="1">
    <citation type="submission" date="2020-04" db="EMBL/GenBank/DDBJ databases">
        <title>Pseudoalteromonas caenipelagi sp. nov., isolated from a tidal flat.</title>
        <authorList>
            <person name="Park S."/>
            <person name="Yoon J.-H."/>
        </authorList>
    </citation>
    <scope>NUCLEOTIDE SEQUENCE [LARGE SCALE GENOMIC DNA]</scope>
    <source>
        <strain evidence="3 4">JBTF-M23</strain>
    </source>
</reference>
<sequence length="327" mass="37644">MLKHTLIRCGSCIAIMLVSITSQAEEASKVATLENVTINYHFMDDESVEKKHEINDLTNQAFSAYTKLFGGLPRDEKGKEYSEITIHVNKGKYLGGEADPKLIMLSWREGKTFGFATWQTILLHELFHLWSGESIRYQDGREHWFNEGFSEFYAYKTAVELGLISSNEMLAVASSVIGYYLSASRLGELSMRDAGRTNKAKFDNYFLVYSGGWTMAMALDHDIRKRTNNNKSIDNLMPWLYSNFHRDKRRYTLQDINQGIRLNTELDYSKFLDSYVDGNAVLPISEYLPISDALWALTLHKKNKREFTELYETLGIKDSNQIKVMVR</sequence>
<accession>A0A849VH20</accession>
<dbReference type="Pfam" id="PF01433">
    <property type="entry name" value="Peptidase_M1"/>
    <property type="match status" value="1"/>
</dbReference>
<dbReference type="EMBL" id="JABBPG010000015">
    <property type="protein sequence ID" value="NOU53049.1"/>
    <property type="molecule type" value="Genomic_DNA"/>
</dbReference>
<evidence type="ECO:0000259" key="2">
    <source>
        <dbReference type="Pfam" id="PF01433"/>
    </source>
</evidence>
<feature type="domain" description="Peptidase M1 membrane alanine aminopeptidase" evidence="2">
    <location>
        <begin position="119"/>
        <end position="160"/>
    </location>
</feature>
<dbReference type="InterPro" id="IPR027268">
    <property type="entry name" value="Peptidase_M4/M1_CTD_sf"/>
</dbReference>